<comment type="caution">
    <text evidence="1">The sequence shown here is derived from an EMBL/GenBank/DDBJ whole genome shotgun (WGS) entry which is preliminary data.</text>
</comment>
<gene>
    <name evidence="1" type="ORF">BN7_3473</name>
</gene>
<sequence>MEKDHLTLLKNLPFELFLRVLDNLNPIDLEHFIEIPGLYNQIKDRYKIIYWPPVEINSKHKDMFMKLQNALFYDFQTVVDFKGLILLNIQDFKRETRRLLFYFLLQVQHRYDEMKFKAFRMYINVNNIMDYDRLDWSKNGGTAYSLIIYLFSTLGNEPSNTTKYKFLLPGLNDLELNSKFWGPEIIQCFDFTKYELSVNEDHKEVKFMGGLESLTIKGDIRSDVLKSKIPLFPRKLTLHDQLNTPPLTNKCFANVTKLELYDFKHDVFGFVELPKLVHLFITGSSLFKVSDLKAPILESLIIHSYVDGSPLELFNIQSPRIETLELVCESFHSAQSVSFDTLKEVTIHQPPPFITKPTIINLESLSNSSLPNPFNFIKFVKKISVSNTIPIFTNNMNFRNLNISLTILGERYGHSRDRNQISCIPWMVNELIFTDISIFNEFSCIIRPGIKKIQIINTHVPDIKGDPQLDLKILSRLYPNVEILILQNCTFKDLRNFKNLNIKELDISFSIRRRTKYLNLEGMVLSALKRLRIRRPRVIPTSVIYRPVPKEYIDIKGLQAPNLEELIIKDVQISHHLNTMTYPKLKKLAIDHIESLEIASNENLEEVYLDGGGDGGNIISLTVGELPNFVKFYPPKNMDGEQWMNT</sequence>
<organism evidence="1 2">
    <name type="scientific">Wickerhamomyces ciferrii (strain ATCC 14091 / BCRC 22168 / CBS 111 / JCM 3599 / NBRC 0793 / NRRL Y-1031 F-60-10)</name>
    <name type="common">Yeast</name>
    <name type="synonym">Pichia ciferrii</name>
    <dbReference type="NCBI Taxonomy" id="1206466"/>
    <lineage>
        <taxon>Eukaryota</taxon>
        <taxon>Fungi</taxon>
        <taxon>Dikarya</taxon>
        <taxon>Ascomycota</taxon>
        <taxon>Saccharomycotina</taxon>
        <taxon>Saccharomycetes</taxon>
        <taxon>Phaffomycetales</taxon>
        <taxon>Wickerhamomycetaceae</taxon>
        <taxon>Wickerhamomyces</taxon>
    </lineage>
</organism>
<dbReference type="Proteomes" id="UP000009328">
    <property type="component" value="Unassembled WGS sequence"/>
</dbReference>
<dbReference type="EMBL" id="CAIF01000097">
    <property type="protein sequence ID" value="CCH43918.1"/>
    <property type="molecule type" value="Genomic_DNA"/>
</dbReference>
<dbReference type="AlphaFoldDB" id="K0KRH3"/>
<dbReference type="SUPFAM" id="SSF52047">
    <property type="entry name" value="RNI-like"/>
    <property type="match status" value="1"/>
</dbReference>
<accession>K0KRH3</accession>
<evidence type="ECO:0000313" key="2">
    <source>
        <dbReference type="Proteomes" id="UP000009328"/>
    </source>
</evidence>
<evidence type="ECO:0008006" key="3">
    <source>
        <dbReference type="Google" id="ProtNLM"/>
    </source>
</evidence>
<dbReference type="HOGENOM" id="CLU_429723_0_0_1"/>
<reference evidence="1 2" key="1">
    <citation type="journal article" date="2012" name="Eukaryot. Cell">
        <title>Draft genome sequence of Wickerhamomyces ciferrii NRRL Y-1031 F-60-10.</title>
        <authorList>
            <person name="Schneider J."/>
            <person name="Andrea H."/>
            <person name="Blom J."/>
            <person name="Jaenicke S."/>
            <person name="Ruckert C."/>
            <person name="Schorsch C."/>
            <person name="Szczepanowski R."/>
            <person name="Farwick M."/>
            <person name="Goesmann A."/>
            <person name="Puhler A."/>
            <person name="Schaffer S."/>
            <person name="Tauch A."/>
            <person name="Kohler T."/>
            <person name="Brinkrolf K."/>
        </authorList>
    </citation>
    <scope>NUCLEOTIDE SEQUENCE [LARGE SCALE GENOMIC DNA]</scope>
    <source>
        <strain evidence="2">ATCC 14091 / BCRC 22168 / CBS 111 / JCM 3599 / NBRC 0793 / NRRL Y-1031 F-60-10</strain>
    </source>
</reference>
<evidence type="ECO:0000313" key="1">
    <source>
        <dbReference type="EMBL" id="CCH43918.1"/>
    </source>
</evidence>
<proteinExistence type="predicted"/>
<keyword evidence="2" id="KW-1185">Reference proteome</keyword>
<protein>
    <recommendedName>
        <fullName evidence="3">F-box domain-containing protein</fullName>
    </recommendedName>
</protein>
<name>K0KRH3_WICCF</name>
<dbReference type="InParanoid" id="K0KRH3"/>